<dbReference type="GO" id="GO:0019005">
    <property type="term" value="C:SCF ubiquitin ligase complex"/>
    <property type="evidence" value="ECO:0007669"/>
    <property type="project" value="TreeGrafter"/>
</dbReference>
<proteinExistence type="predicted"/>
<dbReference type="Pfam" id="PF13516">
    <property type="entry name" value="LRR_6"/>
    <property type="match status" value="1"/>
</dbReference>
<feature type="non-terminal residue" evidence="1">
    <location>
        <position position="1"/>
    </location>
</feature>
<accession>F0XYU6</accession>
<dbReference type="InterPro" id="IPR032675">
    <property type="entry name" value="LRR_dom_sf"/>
</dbReference>
<protein>
    <submittedName>
        <fullName evidence="1">Uncharacterized protein</fullName>
    </submittedName>
</protein>
<dbReference type="GO" id="GO:0031146">
    <property type="term" value="P:SCF-dependent proteasomal ubiquitin-dependent protein catabolic process"/>
    <property type="evidence" value="ECO:0007669"/>
    <property type="project" value="TreeGrafter"/>
</dbReference>
<dbReference type="PANTHER" id="PTHR13318">
    <property type="entry name" value="PARTNER OF PAIRED, ISOFORM B-RELATED"/>
    <property type="match status" value="1"/>
</dbReference>
<dbReference type="GeneID" id="20222275"/>
<dbReference type="eggNOG" id="KOG4341">
    <property type="taxonomic scope" value="Eukaryota"/>
</dbReference>
<dbReference type="SMART" id="SM00367">
    <property type="entry name" value="LRR_CC"/>
    <property type="match status" value="4"/>
</dbReference>
<keyword evidence="2" id="KW-1185">Reference proteome</keyword>
<feature type="non-terminal residue" evidence="1">
    <location>
        <position position="155"/>
    </location>
</feature>
<dbReference type="RefSeq" id="XP_009032856.1">
    <property type="nucleotide sequence ID" value="XM_009034608.1"/>
</dbReference>
<dbReference type="InterPro" id="IPR006553">
    <property type="entry name" value="Leu-rich_rpt_Cys-con_subtyp"/>
</dbReference>
<dbReference type="Gene3D" id="3.80.10.10">
    <property type="entry name" value="Ribonuclease Inhibitor"/>
    <property type="match status" value="1"/>
</dbReference>
<organism evidence="2">
    <name type="scientific">Aureococcus anophagefferens</name>
    <name type="common">Harmful bloom alga</name>
    <dbReference type="NCBI Taxonomy" id="44056"/>
    <lineage>
        <taxon>Eukaryota</taxon>
        <taxon>Sar</taxon>
        <taxon>Stramenopiles</taxon>
        <taxon>Ochrophyta</taxon>
        <taxon>Pelagophyceae</taxon>
        <taxon>Pelagomonadales</taxon>
        <taxon>Pelagomonadaceae</taxon>
        <taxon>Aureococcus</taxon>
    </lineage>
</organism>
<evidence type="ECO:0000313" key="2">
    <source>
        <dbReference type="Proteomes" id="UP000002729"/>
    </source>
</evidence>
<gene>
    <name evidence="1" type="ORF">AURANDRAFT_5316</name>
</gene>
<dbReference type="InterPro" id="IPR001611">
    <property type="entry name" value="Leu-rich_rpt"/>
</dbReference>
<sequence length="155" mass="16084">RGIRSLCRTCGATIAKLDVDGAPRVDDAAIATVAKFCKNLARLGVDSCARVTDLGLVAVATSCVFLERLRAAGCGGDRHPITSKTAEAIGRNCPRATTLDLSRSEVGRSGLLAIAAGCTLLETLKVNKCEYVDDVAVDAILAGCPKLKALHLATC</sequence>
<dbReference type="OrthoDB" id="203644at2759"/>
<dbReference type="EMBL" id="GL833121">
    <property type="protein sequence ID" value="EGB12466.1"/>
    <property type="molecule type" value="Genomic_DNA"/>
</dbReference>
<dbReference type="Proteomes" id="UP000002729">
    <property type="component" value="Unassembled WGS sequence"/>
</dbReference>
<name>F0XYU6_AURAN</name>
<dbReference type="SUPFAM" id="SSF52047">
    <property type="entry name" value="RNI-like"/>
    <property type="match status" value="1"/>
</dbReference>
<reference evidence="1 2" key="1">
    <citation type="journal article" date="2011" name="Proc. Natl. Acad. Sci. U.S.A.">
        <title>Niche of harmful alga Aureococcus anophagefferens revealed through ecogenomics.</title>
        <authorList>
            <person name="Gobler C.J."/>
            <person name="Berry D.L."/>
            <person name="Dyhrman S.T."/>
            <person name="Wilhelm S.W."/>
            <person name="Salamov A."/>
            <person name="Lobanov A.V."/>
            <person name="Zhang Y."/>
            <person name="Collier J.L."/>
            <person name="Wurch L.L."/>
            <person name="Kustka A.B."/>
            <person name="Dill B.D."/>
            <person name="Shah M."/>
            <person name="VerBerkmoes N.C."/>
            <person name="Kuo A."/>
            <person name="Terry A."/>
            <person name="Pangilinan J."/>
            <person name="Lindquist E.A."/>
            <person name="Lucas S."/>
            <person name="Paulsen I.T."/>
            <person name="Hattenrath-Lehmann T.K."/>
            <person name="Talmage S.C."/>
            <person name="Walker E.A."/>
            <person name="Koch F."/>
            <person name="Burson A.M."/>
            <person name="Marcoval M.A."/>
            <person name="Tang Y.Z."/>
            <person name="Lecleir G.R."/>
            <person name="Coyne K.J."/>
            <person name="Berg G.M."/>
            <person name="Bertrand E.M."/>
            <person name="Saito M.A."/>
            <person name="Gladyshev V.N."/>
            <person name="Grigoriev I.V."/>
        </authorList>
    </citation>
    <scope>NUCLEOTIDE SEQUENCE [LARGE SCALE GENOMIC DNA]</scope>
    <source>
        <strain evidence="2">CCMP 1984</strain>
    </source>
</reference>
<evidence type="ECO:0000313" key="1">
    <source>
        <dbReference type="EMBL" id="EGB12466.1"/>
    </source>
</evidence>
<dbReference type="KEGG" id="aaf:AURANDRAFT_5316"/>
<dbReference type="InParanoid" id="F0XYU6"/>
<dbReference type="AlphaFoldDB" id="F0XYU6"/>